<dbReference type="EC" id="3.1.2.22" evidence="1"/>
<dbReference type="Proteomes" id="UP001375743">
    <property type="component" value="Unassembled WGS sequence"/>
</dbReference>
<dbReference type="InterPro" id="IPR052382">
    <property type="entry name" value="ABHD10_acyl-thioesterase"/>
</dbReference>
<comment type="catalytic activity">
    <reaction evidence="11">
        <text>mycophenolic acid O-acyl-beta-D-glucuronide + H2O = mycophenolate + D-glucuronate + H(+)</text>
        <dbReference type="Rhea" id="RHEA:34179"/>
        <dbReference type="ChEBI" id="CHEBI:15377"/>
        <dbReference type="ChEBI" id="CHEBI:15378"/>
        <dbReference type="ChEBI" id="CHEBI:58720"/>
        <dbReference type="ChEBI" id="CHEBI:62932"/>
        <dbReference type="ChEBI" id="CHEBI:66982"/>
        <dbReference type="EC" id="3.1.1.93"/>
    </reaction>
    <physiologicalReaction direction="left-to-right" evidence="11">
        <dbReference type="Rhea" id="RHEA:34180"/>
    </physiologicalReaction>
</comment>
<evidence type="ECO:0000259" key="12">
    <source>
        <dbReference type="Pfam" id="PF12697"/>
    </source>
</evidence>
<proteinExistence type="predicted"/>
<evidence type="ECO:0000256" key="4">
    <source>
        <dbReference type="ARBA" id="ARBA00039132"/>
    </source>
</evidence>
<sequence length="266" mass="28769">MQTTLGRLNRPGHPALSWRYTPGALPTVMFLTGFRSDMTGSKALHLERHCATRGQGYIRFDYRGHGASGGRFEEGCIGDWTADTLAVLDTVAPPGPVVLVGSSMGGWIMLLVALARPDRVKGLVGIAPAPDFTEDLIRPNLGPEQKEALARDGMFLAPSAYGEPIPITRRLLEDGARHLVLRAPLPIRCPVHLLHGQQDPDVPWQTSLRLAGALASTAVTVELIKDGDHRLSREEDLRRIATALDRVLEQVAQGPSTGSSARSPSR</sequence>
<dbReference type="PANTHER" id="PTHR16138:SF7">
    <property type="entry name" value="PALMITOYL-PROTEIN THIOESTERASE ABHD10, MITOCHONDRIAL"/>
    <property type="match status" value="1"/>
</dbReference>
<comment type="catalytic activity">
    <reaction evidence="10">
        <text>S-hexadecanoyl-L-cysteinyl-[protein] + H2O = L-cysteinyl-[protein] + hexadecanoate + H(+)</text>
        <dbReference type="Rhea" id="RHEA:19233"/>
        <dbReference type="Rhea" id="RHEA-COMP:10131"/>
        <dbReference type="Rhea" id="RHEA-COMP:11032"/>
        <dbReference type="ChEBI" id="CHEBI:7896"/>
        <dbReference type="ChEBI" id="CHEBI:15377"/>
        <dbReference type="ChEBI" id="CHEBI:15378"/>
        <dbReference type="ChEBI" id="CHEBI:29950"/>
        <dbReference type="ChEBI" id="CHEBI:74151"/>
        <dbReference type="EC" id="3.1.2.22"/>
    </reaction>
    <physiologicalReaction direction="left-to-right" evidence="10">
        <dbReference type="Rhea" id="RHEA:19234"/>
    </physiologicalReaction>
</comment>
<evidence type="ECO:0000256" key="3">
    <source>
        <dbReference type="ARBA" id="ARBA00022946"/>
    </source>
</evidence>
<dbReference type="SUPFAM" id="SSF53474">
    <property type="entry name" value="alpha/beta-Hydrolases"/>
    <property type="match status" value="1"/>
</dbReference>
<evidence type="ECO:0000256" key="9">
    <source>
        <dbReference type="ARBA" id="ARBA00046047"/>
    </source>
</evidence>
<evidence type="ECO:0000256" key="5">
    <source>
        <dbReference type="ARBA" id="ARBA00039314"/>
    </source>
</evidence>
<dbReference type="RefSeq" id="WP_418158411.1">
    <property type="nucleotide sequence ID" value="NZ_JBBLZC010000004.1"/>
</dbReference>
<dbReference type="EMBL" id="JBBLZC010000004">
    <property type="protein sequence ID" value="MEK0082558.1"/>
    <property type="molecule type" value="Genomic_DNA"/>
</dbReference>
<evidence type="ECO:0000256" key="7">
    <source>
        <dbReference type="ARBA" id="ARBA00042645"/>
    </source>
</evidence>
<dbReference type="GO" id="GO:0016787">
    <property type="term" value="F:hydrolase activity"/>
    <property type="evidence" value="ECO:0007669"/>
    <property type="project" value="UniProtKB-KW"/>
</dbReference>
<evidence type="ECO:0000256" key="8">
    <source>
        <dbReference type="ARBA" id="ARBA00042704"/>
    </source>
</evidence>
<dbReference type="PANTHER" id="PTHR16138">
    <property type="entry name" value="MYCOPHENOLIC ACID ACYL-GLUCURONIDE ESTERASE, MITOCHONDRIAL"/>
    <property type="match status" value="1"/>
</dbReference>
<organism evidence="13 14">
    <name type="scientific">Benzoatithermus flavus</name>
    <dbReference type="NCBI Taxonomy" id="3108223"/>
    <lineage>
        <taxon>Bacteria</taxon>
        <taxon>Pseudomonadati</taxon>
        <taxon>Pseudomonadota</taxon>
        <taxon>Alphaproteobacteria</taxon>
        <taxon>Geminicoccales</taxon>
        <taxon>Geminicoccaceae</taxon>
        <taxon>Benzoatithermus</taxon>
    </lineage>
</organism>
<comment type="caution">
    <text evidence="13">The sequence shown here is derived from an EMBL/GenBank/DDBJ whole genome shotgun (WGS) entry which is preliminary data.</text>
</comment>
<name>A0ABU8XN00_9PROT</name>
<accession>A0ABU8XN00</accession>
<evidence type="ECO:0000313" key="13">
    <source>
        <dbReference type="EMBL" id="MEK0082558.1"/>
    </source>
</evidence>
<dbReference type="EC" id="3.1.1.93" evidence="4"/>
<keyword evidence="2 13" id="KW-0378">Hydrolase</keyword>
<evidence type="ECO:0000313" key="14">
    <source>
        <dbReference type="Proteomes" id="UP001375743"/>
    </source>
</evidence>
<evidence type="ECO:0000256" key="11">
    <source>
        <dbReference type="ARBA" id="ARBA00047972"/>
    </source>
</evidence>
<keyword evidence="3" id="KW-0809">Transit peptide</keyword>
<dbReference type="InterPro" id="IPR000073">
    <property type="entry name" value="AB_hydrolase_1"/>
</dbReference>
<gene>
    <name evidence="13" type="ORF">U1T56_05310</name>
</gene>
<feature type="domain" description="AB hydrolase-1" evidence="12">
    <location>
        <begin position="45"/>
        <end position="240"/>
    </location>
</feature>
<keyword evidence="14" id="KW-1185">Reference proteome</keyword>
<dbReference type="InterPro" id="IPR029058">
    <property type="entry name" value="AB_hydrolase_fold"/>
</dbReference>
<evidence type="ECO:0000256" key="6">
    <source>
        <dbReference type="ARBA" id="ARBA00041520"/>
    </source>
</evidence>
<reference evidence="13 14" key="1">
    <citation type="submission" date="2024-01" db="EMBL/GenBank/DDBJ databases">
        <title>Multi-omics insights into the function and evolution of sodium benzoate biodegradation pathways in Benzoatithermus flavus gen. nov., sp. nov. from hot spring.</title>
        <authorList>
            <person name="Hu C.-J."/>
            <person name="Li W.-J."/>
        </authorList>
    </citation>
    <scope>NUCLEOTIDE SEQUENCE [LARGE SCALE GENOMIC DNA]</scope>
    <source>
        <strain evidence="13 14">SYSU G07066</strain>
    </source>
</reference>
<dbReference type="Gene3D" id="3.40.50.1820">
    <property type="entry name" value="alpha/beta hydrolase"/>
    <property type="match status" value="1"/>
</dbReference>
<evidence type="ECO:0000256" key="2">
    <source>
        <dbReference type="ARBA" id="ARBA00022801"/>
    </source>
</evidence>
<evidence type="ECO:0000256" key="1">
    <source>
        <dbReference type="ARBA" id="ARBA00012423"/>
    </source>
</evidence>
<evidence type="ECO:0000256" key="10">
    <source>
        <dbReference type="ARBA" id="ARBA00047409"/>
    </source>
</evidence>
<comment type="function">
    <text evidence="9">Acts as an acyl-protein thioesterase that hydrolyzes fatty acids from acylated residues in proteins. Regulates the mitochondrial S-depalmitoylation of the nucleophilic active site residue of peroxiredoxin-5/PRDX5, a key antioxidant protein, therefore modulating mitochondrial antioxidant ability. Also catalyzes the deglucuronidation of mycophenolic acid acyl-glucuronide, an active metabolite of the immunosuppressant drug mycophenolate.</text>
</comment>
<dbReference type="Pfam" id="PF12697">
    <property type="entry name" value="Abhydrolase_6"/>
    <property type="match status" value="1"/>
</dbReference>
<protein>
    <recommendedName>
        <fullName evidence="5">Palmitoyl-protein thioesterase ABHD10, mitochondrial</fullName>
        <ecNumber evidence="4">3.1.1.93</ecNumber>
        <ecNumber evidence="1">3.1.2.22</ecNumber>
    </recommendedName>
    <alternativeName>
        <fullName evidence="7">Acyl-protein thioesterase ABHD10</fullName>
    </alternativeName>
    <alternativeName>
        <fullName evidence="8">Alpha/beta hydrolase domain-containing protein 10</fullName>
    </alternativeName>
    <alternativeName>
        <fullName evidence="6">Mycophenolic acid acyl-glucuronide esterase, mitochondrial</fullName>
    </alternativeName>
</protein>